<dbReference type="InterPro" id="IPR050111">
    <property type="entry name" value="C-type_lectin/snaclec_domain"/>
</dbReference>
<feature type="signal peptide" evidence="1">
    <location>
        <begin position="1"/>
        <end position="21"/>
    </location>
</feature>
<evidence type="ECO:0000259" key="2">
    <source>
        <dbReference type="PROSITE" id="PS50041"/>
    </source>
</evidence>
<dbReference type="Pfam" id="PF00059">
    <property type="entry name" value="Lectin_C"/>
    <property type="match status" value="1"/>
</dbReference>
<organism evidence="3 4">
    <name type="scientific">Aplysia californica</name>
    <name type="common">California sea hare</name>
    <dbReference type="NCBI Taxonomy" id="6500"/>
    <lineage>
        <taxon>Eukaryota</taxon>
        <taxon>Metazoa</taxon>
        <taxon>Spiralia</taxon>
        <taxon>Lophotrochozoa</taxon>
        <taxon>Mollusca</taxon>
        <taxon>Gastropoda</taxon>
        <taxon>Heterobranchia</taxon>
        <taxon>Euthyneura</taxon>
        <taxon>Tectipleura</taxon>
        <taxon>Aplysiida</taxon>
        <taxon>Aplysioidea</taxon>
        <taxon>Aplysiidae</taxon>
        <taxon>Aplysia</taxon>
    </lineage>
</organism>
<dbReference type="SMART" id="SM00034">
    <property type="entry name" value="CLECT"/>
    <property type="match status" value="1"/>
</dbReference>
<name>A0ABM0JPN6_APLCA</name>
<dbReference type="CDD" id="cd00037">
    <property type="entry name" value="CLECT"/>
    <property type="match status" value="1"/>
</dbReference>
<feature type="domain" description="C-type lectin" evidence="2">
    <location>
        <begin position="38"/>
        <end position="150"/>
    </location>
</feature>
<dbReference type="RefSeq" id="XP_005098602.1">
    <property type="nucleotide sequence ID" value="XM_005098545.3"/>
</dbReference>
<dbReference type="InterPro" id="IPR016187">
    <property type="entry name" value="CTDL_fold"/>
</dbReference>
<gene>
    <name evidence="4" type="primary">LOC101864461</name>
</gene>
<keyword evidence="4" id="KW-0675">Receptor</keyword>
<dbReference type="GeneID" id="101864461"/>
<protein>
    <submittedName>
        <fullName evidence="4">Macrophage mannose receptor 1</fullName>
    </submittedName>
</protein>
<dbReference type="PANTHER" id="PTHR22803">
    <property type="entry name" value="MANNOSE, PHOSPHOLIPASE, LECTIN RECEPTOR RELATED"/>
    <property type="match status" value="1"/>
</dbReference>
<dbReference type="Gene3D" id="3.10.100.10">
    <property type="entry name" value="Mannose-Binding Protein A, subunit A"/>
    <property type="match status" value="1"/>
</dbReference>
<keyword evidence="3" id="KW-1185">Reference proteome</keyword>
<dbReference type="InterPro" id="IPR001304">
    <property type="entry name" value="C-type_lectin-like"/>
</dbReference>
<dbReference type="SUPFAM" id="SSF56436">
    <property type="entry name" value="C-type lectin-like"/>
    <property type="match status" value="1"/>
</dbReference>
<evidence type="ECO:0000256" key="1">
    <source>
        <dbReference type="SAM" id="SignalP"/>
    </source>
</evidence>
<reference evidence="4" key="1">
    <citation type="submission" date="2025-08" db="UniProtKB">
        <authorList>
            <consortium name="RefSeq"/>
        </authorList>
    </citation>
    <scope>IDENTIFICATION</scope>
</reference>
<proteinExistence type="predicted"/>
<evidence type="ECO:0000313" key="3">
    <source>
        <dbReference type="Proteomes" id="UP000694888"/>
    </source>
</evidence>
<dbReference type="InterPro" id="IPR016186">
    <property type="entry name" value="C-type_lectin-like/link_sf"/>
</dbReference>
<evidence type="ECO:0000313" key="4">
    <source>
        <dbReference type="RefSeq" id="XP_005098602.1"/>
    </source>
</evidence>
<sequence>MLSFSSALVVFLVLGLGNTKSIDDCPSGIPRNKFLQFRKGLCYEFAVTTYRHFWHAESNCLANGGLLVQIKSKDINDYIKKELHETYKERYDTWIGLDDANPGEKFTWADGSSVNYENWAPNEGERFSGGLDACATIDPVNGTWIDYPCQGFLFEEVKPYVCEYDPDNLLTTPATN</sequence>
<dbReference type="PROSITE" id="PS50041">
    <property type="entry name" value="C_TYPE_LECTIN_2"/>
    <property type="match status" value="1"/>
</dbReference>
<keyword evidence="1" id="KW-0732">Signal</keyword>
<accession>A0ABM0JPN6</accession>
<dbReference type="Proteomes" id="UP000694888">
    <property type="component" value="Unplaced"/>
</dbReference>
<feature type="chain" id="PRO_5045905786" evidence="1">
    <location>
        <begin position="22"/>
        <end position="176"/>
    </location>
</feature>